<accession>A0A0V8JN59</accession>
<dbReference type="PANTHER" id="PTHR37812:SF1">
    <property type="entry name" value="MU-LIKE PROPHAGE FLUMU PROTEIN C"/>
    <property type="match status" value="1"/>
</dbReference>
<evidence type="ECO:0000313" key="2">
    <source>
        <dbReference type="Proteomes" id="UP000053681"/>
    </source>
</evidence>
<dbReference type="InterPro" id="IPR049739">
    <property type="entry name" value="YraL-like"/>
</dbReference>
<name>A0A0V8JN59_9BACI</name>
<dbReference type="NCBIfam" id="NF040785">
    <property type="entry name" value="CD3324_fam"/>
    <property type="match status" value="1"/>
</dbReference>
<dbReference type="GeneID" id="93682925"/>
<dbReference type="PANTHER" id="PTHR37812">
    <property type="entry name" value="MU-LIKE PROPHAGE FLUMU PROTEIN C"/>
    <property type="match status" value="1"/>
</dbReference>
<dbReference type="EMBL" id="LNQP01000024">
    <property type="protein sequence ID" value="KSU88392.1"/>
    <property type="molecule type" value="Genomic_DNA"/>
</dbReference>
<gene>
    <name evidence="1" type="ORF">AS180_08130</name>
</gene>
<dbReference type="Proteomes" id="UP000053681">
    <property type="component" value="Unassembled WGS sequence"/>
</dbReference>
<protein>
    <recommendedName>
        <fullName evidence="3">Mor transcription activator domain-containing protein</fullName>
    </recommendedName>
</protein>
<comment type="caution">
    <text evidence="1">The sequence shown here is derived from an EMBL/GenBank/DDBJ whole genome shotgun (WGS) entry which is preliminary data.</text>
</comment>
<evidence type="ECO:0000313" key="1">
    <source>
        <dbReference type="EMBL" id="KSU88392.1"/>
    </source>
</evidence>
<keyword evidence="2" id="KW-1185">Reference proteome</keyword>
<organism evidence="1 2">
    <name type="scientific">Priestia veravalensis</name>
    <dbReference type="NCBI Taxonomy" id="1414648"/>
    <lineage>
        <taxon>Bacteria</taxon>
        <taxon>Bacillati</taxon>
        <taxon>Bacillota</taxon>
        <taxon>Bacilli</taxon>
        <taxon>Bacillales</taxon>
        <taxon>Bacillaceae</taxon>
        <taxon>Priestia</taxon>
    </lineage>
</organism>
<evidence type="ECO:0008006" key="3">
    <source>
        <dbReference type="Google" id="ProtNLM"/>
    </source>
</evidence>
<dbReference type="InterPro" id="IPR009057">
    <property type="entry name" value="Homeodomain-like_sf"/>
</dbReference>
<dbReference type="AlphaFoldDB" id="A0A0V8JN59"/>
<dbReference type="InterPro" id="IPR052411">
    <property type="entry name" value="c-mor_Regulatory_Protein"/>
</dbReference>
<sequence length="85" mass="9971">MKYVNATTVLPTELVKELQKYVQGETIYVPSTTRKEWGACSGTREWTKKRNCDIKKAFQEGRTIYELAEQYFLAVETIKKIVYKK</sequence>
<dbReference type="SUPFAM" id="SSF46689">
    <property type="entry name" value="Homeodomain-like"/>
    <property type="match status" value="1"/>
</dbReference>
<dbReference type="RefSeq" id="WP_025909934.1">
    <property type="nucleotide sequence ID" value="NZ_KQ758640.1"/>
</dbReference>
<reference evidence="1 2" key="1">
    <citation type="submission" date="2015-11" db="EMBL/GenBank/DDBJ databases">
        <title>Bacillus caseinolyticus sp nov.</title>
        <authorList>
            <person name="Dastager S.G."/>
            <person name="Mawlankar R."/>
        </authorList>
    </citation>
    <scope>NUCLEOTIDE SEQUENCE [LARGE SCALE GENOMIC DNA]</scope>
    <source>
        <strain evidence="1 2">SGD-V-76</strain>
    </source>
</reference>
<proteinExistence type="predicted"/>